<dbReference type="SUPFAM" id="SSF56672">
    <property type="entry name" value="DNA/RNA polymerases"/>
    <property type="match status" value="1"/>
</dbReference>
<dbReference type="FunFam" id="3.30.70.270:FF:000020">
    <property type="entry name" value="Transposon Tf2-6 polyprotein-like Protein"/>
    <property type="match status" value="1"/>
</dbReference>
<evidence type="ECO:0000259" key="3">
    <source>
        <dbReference type="Pfam" id="PF17919"/>
    </source>
</evidence>
<dbReference type="InterPro" id="IPR050951">
    <property type="entry name" value="Retrovirus_Pol_polyprotein"/>
</dbReference>
<comment type="caution">
    <text evidence="4">The sequence shown here is derived from an EMBL/GenBank/DDBJ whole genome shotgun (WGS) entry which is preliminary data.</text>
</comment>
<organism evidence="4 5">
    <name type="scientific">Ridgeia piscesae</name>
    <name type="common">Tubeworm</name>
    <dbReference type="NCBI Taxonomy" id="27915"/>
    <lineage>
        <taxon>Eukaryota</taxon>
        <taxon>Metazoa</taxon>
        <taxon>Spiralia</taxon>
        <taxon>Lophotrochozoa</taxon>
        <taxon>Annelida</taxon>
        <taxon>Polychaeta</taxon>
        <taxon>Sedentaria</taxon>
        <taxon>Canalipalpata</taxon>
        <taxon>Sabellida</taxon>
        <taxon>Siboglinidae</taxon>
        <taxon>Ridgeia</taxon>
    </lineage>
</organism>
<dbReference type="InterPro" id="IPR005135">
    <property type="entry name" value="Endo/exonuclease/phosphatase"/>
</dbReference>
<dbReference type="InterPro" id="IPR043128">
    <property type="entry name" value="Rev_trsase/Diguanyl_cyclase"/>
</dbReference>
<accession>A0AAD9JJE2</accession>
<dbReference type="SUPFAM" id="SSF56219">
    <property type="entry name" value="DNase I-like"/>
    <property type="match status" value="1"/>
</dbReference>
<evidence type="ECO:0000313" key="5">
    <source>
        <dbReference type="Proteomes" id="UP001209878"/>
    </source>
</evidence>
<dbReference type="PANTHER" id="PTHR37984">
    <property type="entry name" value="PROTEIN CBG26694"/>
    <property type="match status" value="1"/>
</dbReference>
<dbReference type="Gene3D" id="3.60.10.10">
    <property type="entry name" value="Endonuclease/exonuclease/phosphatase"/>
    <property type="match status" value="1"/>
</dbReference>
<dbReference type="Pfam" id="PF17919">
    <property type="entry name" value="RT_RNaseH_2"/>
    <property type="match status" value="1"/>
</dbReference>
<protein>
    <recommendedName>
        <fullName evidence="6">Reverse transcriptase domain-containing protein</fullName>
    </recommendedName>
</protein>
<keyword evidence="5" id="KW-1185">Reference proteome</keyword>
<dbReference type="InterPro" id="IPR000477">
    <property type="entry name" value="RT_dom"/>
</dbReference>
<dbReference type="GO" id="GO:0003824">
    <property type="term" value="F:catalytic activity"/>
    <property type="evidence" value="ECO:0007669"/>
    <property type="project" value="InterPro"/>
</dbReference>
<dbReference type="InterPro" id="IPR043502">
    <property type="entry name" value="DNA/RNA_pol_sf"/>
</dbReference>
<dbReference type="InterPro" id="IPR036691">
    <property type="entry name" value="Endo/exonu/phosph_ase_sf"/>
</dbReference>
<evidence type="ECO:0000259" key="2">
    <source>
        <dbReference type="Pfam" id="PF14529"/>
    </source>
</evidence>
<dbReference type="PANTHER" id="PTHR37984:SF8">
    <property type="entry name" value="CCHC-TYPE DOMAIN-CONTAINING PROTEIN"/>
    <property type="match status" value="1"/>
</dbReference>
<dbReference type="AlphaFoldDB" id="A0AAD9JJE2"/>
<name>A0AAD9JJE2_RIDPI</name>
<evidence type="ECO:0000259" key="1">
    <source>
        <dbReference type="Pfam" id="PF00078"/>
    </source>
</evidence>
<feature type="domain" description="Reverse transcriptase" evidence="1">
    <location>
        <begin position="567"/>
        <end position="649"/>
    </location>
</feature>
<proteinExistence type="predicted"/>
<feature type="domain" description="Endonuclease/exonuclease/phosphatase" evidence="2">
    <location>
        <begin position="71"/>
        <end position="170"/>
    </location>
</feature>
<dbReference type="EMBL" id="JAODUO010002196">
    <property type="protein sequence ID" value="KAK2154293.1"/>
    <property type="molecule type" value="Genomic_DNA"/>
</dbReference>
<sequence length="766" mass="87276">MTELLPPGYTFHHVARSRGRGGGVAVVYQNTYNTKILPKLHFTTIELIRLQFTNPFLLKYNLWVVCHPPATSKTSGTLSDFYSELEQLFTEASISVIPTVIVGDFNVHFEDTLKSEPLRTLLESYNLTQHVHSPTQQTGHILDLVVSQTDDNFITSVTVHPDSLSDHHRIELKLRALKPAVQTNTITKRDFRNIDADALRSDITSVCSDMCACTNDRQADELVHVYNTCLTDCLDKHAPWRNVRVRDTTPHPWYDTDIDVARNKKRKQENVWRRTKLEIHRQLYVTARDECTALISARKTDYFRNQLEKASNKNMFRLLRSLDGQRVQQQPDFRLAAQECELFSRYFRGKIDNLDIDIDRPSDEIRCFTDCIDVFDQTTNTEITAICSATKKTCVLGPLPANQLTDNITRIVPAITRITHTSLDEGVMPKSLKHAIVRPLLKKPSLDKDTLSSYRPVSRKDLSLGHCSFHYTFNLSVTSYEPMDYSSINMPMIYRPTKERVVNAIVTSRLDYCNALLYGVQHLTVDPEVFPKIVASRRIPIAIQPQLKGELERLTAMGDIAPVDEPWCRLPSCTTVSIEVFQNHLLEVLRGLPGIICIADDIVIYGKTSEEHDENLRKFFERCLETGIKLNKDKLDIGLKKVTFMGHRITKEVLRVDPAKVSAISEMQPPINTNELLRFMGMANYHLARFMPHVTDTMQPLHNLLKNDMPYVWYKTQHTSFGAVKVMLAEAPVLAFYNSGKELVLENDASEYGLGSVLQQDGKPVA</sequence>
<reference evidence="4" key="1">
    <citation type="journal article" date="2023" name="Mol. Biol. Evol.">
        <title>Third-Generation Sequencing Reveals the Adaptive Role of the Epigenome in Three Deep-Sea Polychaetes.</title>
        <authorList>
            <person name="Perez M."/>
            <person name="Aroh O."/>
            <person name="Sun Y."/>
            <person name="Lan Y."/>
            <person name="Juniper S.K."/>
            <person name="Young C.R."/>
            <person name="Angers B."/>
            <person name="Qian P.Y."/>
        </authorList>
    </citation>
    <scope>NUCLEOTIDE SEQUENCE</scope>
    <source>
        <strain evidence="4">R07B-5</strain>
    </source>
</reference>
<dbReference type="Proteomes" id="UP001209878">
    <property type="component" value="Unassembled WGS sequence"/>
</dbReference>
<dbReference type="InterPro" id="IPR041577">
    <property type="entry name" value="RT_RNaseH_2"/>
</dbReference>
<dbReference type="Pfam" id="PF00078">
    <property type="entry name" value="RVT_1"/>
    <property type="match status" value="1"/>
</dbReference>
<feature type="domain" description="Reverse transcriptase/retrotransposon-derived protein RNase H-like" evidence="3">
    <location>
        <begin position="713"/>
        <end position="763"/>
    </location>
</feature>
<dbReference type="Pfam" id="PF14529">
    <property type="entry name" value="Exo_endo_phos_2"/>
    <property type="match status" value="1"/>
</dbReference>
<evidence type="ECO:0008006" key="6">
    <source>
        <dbReference type="Google" id="ProtNLM"/>
    </source>
</evidence>
<evidence type="ECO:0000313" key="4">
    <source>
        <dbReference type="EMBL" id="KAK2154293.1"/>
    </source>
</evidence>
<gene>
    <name evidence="4" type="ORF">NP493_2199g00001</name>
</gene>
<dbReference type="Gene3D" id="3.30.70.270">
    <property type="match status" value="2"/>
</dbReference>